<dbReference type="Gene3D" id="3.30.40.220">
    <property type="match status" value="1"/>
</dbReference>
<proteinExistence type="predicted"/>
<organism evidence="2">
    <name type="scientific">viral metagenome</name>
    <dbReference type="NCBI Taxonomy" id="1070528"/>
    <lineage>
        <taxon>unclassified sequences</taxon>
        <taxon>metagenomes</taxon>
        <taxon>organismal metagenomes</taxon>
    </lineage>
</organism>
<accession>A0A6C0EN29</accession>
<reference evidence="2" key="1">
    <citation type="journal article" date="2020" name="Nature">
        <title>Giant virus diversity and host interactions through global metagenomics.</title>
        <authorList>
            <person name="Schulz F."/>
            <person name="Roux S."/>
            <person name="Paez-Espino D."/>
            <person name="Jungbluth S."/>
            <person name="Walsh D.A."/>
            <person name="Denef V.J."/>
            <person name="McMahon K.D."/>
            <person name="Konstantinidis K.T."/>
            <person name="Eloe-Fadrosh E.A."/>
            <person name="Kyrpides N.C."/>
            <person name="Woyke T."/>
        </authorList>
    </citation>
    <scope>NUCLEOTIDE SEQUENCE</scope>
    <source>
        <strain evidence="2">GVMAG-M-3300009068-24</strain>
    </source>
</reference>
<dbReference type="AlphaFoldDB" id="A0A6C0EN29"/>
<dbReference type="EMBL" id="MN738881">
    <property type="protein sequence ID" value="QHT29699.1"/>
    <property type="molecule type" value="Genomic_DNA"/>
</dbReference>
<evidence type="ECO:0000313" key="2">
    <source>
        <dbReference type="EMBL" id="QHT29699.1"/>
    </source>
</evidence>
<name>A0A6C0EN29_9ZZZZ</name>
<feature type="compositionally biased region" description="Basic and acidic residues" evidence="1">
    <location>
        <begin position="18"/>
        <end position="38"/>
    </location>
</feature>
<sequence length="196" mass="22655">MNDNVKVVRVNEPTTAPRSKDPRQGHQERKDPKPAHRDRVVIDTRAWSRGVADPGLDLTNPEVQLKCVQELRDVPDSSAAWIPVLRSHLQQKIAGYKYQDVLKTRWTPQGFVDLDDVLALLCDCQLACFYCRAPTSVLYKEVRDPRQWTLERINNDLGHVRGNVQIACLTCNLRRRTLYHERYILTKQMVKVNKLA</sequence>
<protein>
    <submittedName>
        <fullName evidence="2">Uncharacterized protein</fullName>
    </submittedName>
</protein>
<feature type="region of interest" description="Disordered" evidence="1">
    <location>
        <begin position="1"/>
        <end position="38"/>
    </location>
</feature>
<evidence type="ECO:0000256" key="1">
    <source>
        <dbReference type="SAM" id="MobiDB-lite"/>
    </source>
</evidence>